<keyword evidence="3" id="KW-1185">Reference proteome</keyword>
<accession>A0A812RKC6</accession>
<dbReference type="EMBL" id="CAJNDS010002339">
    <property type="protein sequence ID" value="CAE7440241.1"/>
    <property type="molecule type" value="Genomic_DNA"/>
</dbReference>
<evidence type="ECO:0000256" key="1">
    <source>
        <dbReference type="SAM" id="MobiDB-lite"/>
    </source>
</evidence>
<reference evidence="2" key="1">
    <citation type="submission" date="2021-02" db="EMBL/GenBank/DDBJ databases">
        <authorList>
            <person name="Dougan E. K."/>
            <person name="Rhodes N."/>
            <person name="Thang M."/>
            <person name="Chan C."/>
        </authorList>
    </citation>
    <scope>NUCLEOTIDE SEQUENCE</scope>
</reference>
<comment type="caution">
    <text evidence="2">The sequence shown here is derived from an EMBL/GenBank/DDBJ whole genome shotgun (WGS) entry which is preliminary data.</text>
</comment>
<sequence>MWLYFQRHPARGSLGQPTHTFLGHDNHDTSQVKGGSAGGSYGSRSASVEQPEPEHCKWNCASRRVSVLDGMPVIATFAVRPKPTAGLYALGLYVHAVENLFIAGPRCYQGASGHEDHVWPCVQDLELYGGIRGWL</sequence>
<dbReference type="Proteomes" id="UP000604046">
    <property type="component" value="Unassembled WGS sequence"/>
</dbReference>
<protein>
    <submittedName>
        <fullName evidence="2">Uncharacterized protein</fullName>
    </submittedName>
</protein>
<dbReference type="AlphaFoldDB" id="A0A812RKC6"/>
<feature type="region of interest" description="Disordered" evidence="1">
    <location>
        <begin position="15"/>
        <end position="50"/>
    </location>
</feature>
<proteinExistence type="predicted"/>
<name>A0A812RKC6_9DINO</name>
<organism evidence="2 3">
    <name type="scientific">Symbiodinium natans</name>
    <dbReference type="NCBI Taxonomy" id="878477"/>
    <lineage>
        <taxon>Eukaryota</taxon>
        <taxon>Sar</taxon>
        <taxon>Alveolata</taxon>
        <taxon>Dinophyceae</taxon>
        <taxon>Suessiales</taxon>
        <taxon>Symbiodiniaceae</taxon>
        <taxon>Symbiodinium</taxon>
    </lineage>
</organism>
<gene>
    <name evidence="2" type="ORF">SNAT2548_LOCUS23921</name>
</gene>
<evidence type="ECO:0000313" key="3">
    <source>
        <dbReference type="Proteomes" id="UP000604046"/>
    </source>
</evidence>
<evidence type="ECO:0000313" key="2">
    <source>
        <dbReference type="EMBL" id="CAE7440241.1"/>
    </source>
</evidence>